<name>A0A182S4I7_ANOFN</name>
<evidence type="ECO:0000256" key="1">
    <source>
        <dbReference type="SAM" id="Phobius"/>
    </source>
</evidence>
<keyword evidence="1" id="KW-1133">Transmembrane helix</keyword>
<keyword evidence="1" id="KW-0472">Membrane</keyword>
<dbReference type="AlphaFoldDB" id="A0A182S4I7"/>
<reference evidence="2" key="1">
    <citation type="submission" date="2020-05" db="UniProtKB">
        <authorList>
            <consortium name="EnsemblMetazoa"/>
        </authorList>
    </citation>
    <scope>IDENTIFICATION</scope>
    <source>
        <strain evidence="2">FUMOZ</strain>
    </source>
</reference>
<keyword evidence="1" id="KW-0812">Transmembrane</keyword>
<dbReference type="VEuPathDB" id="VectorBase:AFUN015296"/>
<dbReference type="EnsemblMetazoa" id="AFUN015296-RA">
    <property type="protein sequence ID" value="AFUN015296-PA"/>
    <property type="gene ID" value="AFUN015296"/>
</dbReference>
<sequence length="113" mass="12325">MDGSRVSCNVLRSMRLDWEVVVVSVAISVTQTVSVFHTVSSIQTQRTDRLHNVGLNHSWGVFGTVVSSIQTVVVDRVRKSGRVRVGQSIIQHGGVSSSKPGIVTQTIIRVQTQ</sequence>
<evidence type="ECO:0000313" key="2">
    <source>
        <dbReference type="EnsemblMetazoa" id="AFUN015296-PA"/>
    </source>
</evidence>
<feature type="transmembrane region" description="Helical" evidence="1">
    <location>
        <begin position="20"/>
        <end position="39"/>
    </location>
</feature>
<accession>A0A182S4I7</accession>
<protein>
    <submittedName>
        <fullName evidence="2">Uncharacterized protein</fullName>
    </submittedName>
</protein>
<organism evidence="2">
    <name type="scientific">Anopheles funestus</name>
    <name type="common">African malaria mosquito</name>
    <dbReference type="NCBI Taxonomy" id="62324"/>
    <lineage>
        <taxon>Eukaryota</taxon>
        <taxon>Metazoa</taxon>
        <taxon>Ecdysozoa</taxon>
        <taxon>Arthropoda</taxon>
        <taxon>Hexapoda</taxon>
        <taxon>Insecta</taxon>
        <taxon>Pterygota</taxon>
        <taxon>Neoptera</taxon>
        <taxon>Endopterygota</taxon>
        <taxon>Diptera</taxon>
        <taxon>Nematocera</taxon>
        <taxon>Culicoidea</taxon>
        <taxon>Culicidae</taxon>
        <taxon>Anophelinae</taxon>
        <taxon>Anopheles</taxon>
    </lineage>
</organism>
<proteinExistence type="predicted"/>